<name>A0ABY4TU16_9SPHN</name>
<dbReference type="SUPFAM" id="SSF110849">
    <property type="entry name" value="ParB/Sulfiredoxin"/>
    <property type="match status" value="1"/>
</dbReference>
<feature type="region of interest" description="Disordered" evidence="1">
    <location>
        <begin position="393"/>
        <end position="440"/>
    </location>
</feature>
<dbReference type="Gene3D" id="3.90.1530.30">
    <property type="match status" value="1"/>
</dbReference>
<evidence type="ECO:0000313" key="4">
    <source>
        <dbReference type="Proteomes" id="UP001055580"/>
    </source>
</evidence>
<dbReference type="InterPro" id="IPR050336">
    <property type="entry name" value="Chromosome_partition/occlusion"/>
</dbReference>
<dbReference type="SUPFAM" id="SSF109709">
    <property type="entry name" value="KorB DNA-binding domain-like"/>
    <property type="match status" value="1"/>
</dbReference>
<feature type="domain" description="ParB-like N-terminal" evidence="2">
    <location>
        <begin position="16"/>
        <end position="120"/>
    </location>
</feature>
<evidence type="ECO:0000313" key="3">
    <source>
        <dbReference type="EMBL" id="URW75900.1"/>
    </source>
</evidence>
<dbReference type="CDD" id="cd16406">
    <property type="entry name" value="ParB_N_like"/>
    <property type="match status" value="1"/>
</dbReference>
<dbReference type="Gene3D" id="1.10.10.2830">
    <property type="match status" value="1"/>
</dbReference>
<sequence length="692" mass="74733">MLVTKTQMKVVLGSVRDIPFDKLVPSKSNVRRVKPGVSIEDLAEDIARRGLVSALAVRALRDDAGVDTGSFEVPAGGRRFQALQRLVKAKRLARTAPVPCIVKDGDSGISAEDDSLAENVHRVALHPLDQFRAFKVLADQGQGDEEIAANWFVTPAVVRQRLRLAAVSPTLLDGYAEDMLTLDQLMAFTVTTDHDRQLQVFERIQSGWNKEPYYIRSLLTQGAIDARDRRVRYLGIAAYEAAGGTVLRDLFTEDGDGWLDDALLLDRLALEKLQGEAAPVAAEGWRWVEIALDFPYGHQTGLRRLIALGSGLATDEEAQREALQAELEQLEADYADDPDDLPEAVDRRLSEIEAALDRLDSIPARFDDDDRARAGVFVSLGGDGRMRVERGFVRPEDEEAAGPPLEAGDGGGDGAGRSEGQESRGDPGEDDSSEDDAPKPLPERLVAELTAHRTLALRDAVAQVPEVALTLLLHKLVRDLFGSGVGVGGCLDVAARPTYLPVQAADLNDSASAQAIAARHAHWGDRLPVDDDDALWTLLATMADEERAALLAHCVGSAVNARWEKVDRYGGGSLSSLGLANRIAQADRLAQAVALDLAETGWRPTVANYLSQVTKPQIIAAVREGVGEMAAQLIDHLKKPDMAREAERLLAESNWVPGPLRTPDASPAEPPLPDFLVDADEDGSAPLAIAAE</sequence>
<accession>A0ABY4TU16</accession>
<dbReference type="Pfam" id="PF02195">
    <property type="entry name" value="ParB_N"/>
    <property type="match status" value="1"/>
</dbReference>
<gene>
    <name evidence="3" type="ORF">M9980_01315</name>
</gene>
<evidence type="ECO:0000259" key="2">
    <source>
        <dbReference type="SMART" id="SM00470"/>
    </source>
</evidence>
<proteinExistence type="predicted"/>
<reference evidence="3" key="1">
    <citation type="submission" date="2022-05" db="EMBL/GenBank/DDBJ databases">
        <title>Sphingomonas sp. strain RMG20 Genome sequencing and assembly.</title>
        <authorList>
            <person name="Kim I."/>
        </authorList>
    </citation>
    <scope>NUCLEOTIDE SEQUENCE</scope>
    <source>
        <strain evidence="3">RMG20</strain>
    </source>
</reference>
<feature type="compositionally biased region" description="Gly residues" evidence="1">
    <location>
        <begin position="408"/>
        <end position="417"/>
    </location>
</feature>
<dbReference type="PANTHER" id="PTHR33375:SF7">
    <property type="entry name" value="CHROMOSOME 2-PARTITIONING PROTEIN PARB-RELATED"/>
    <property type="match status" value="1"/>
</dbReference>
<dbReference type="PANTHER" id="PTHR33375">
    <property type="entry name" value="CHROMOSOME-PARTITIONING PROTEIN PARB-RELATED"/>
    <property type="match status" value="1"/>
</dbReference>
<dbReference type="EMBL" id="CP098401">
    <property type="protein sequence ID" value="URW75900.1"/>
    <property type="molecule type" value="Genomic_DNA"/>
</dbReference>
<evidence type="ECO:0000256" key="1">
    <source>
        <dbReference type="SAM" id="MobiDB-lite"/>
    </source>
</evidence>
<feature type="region of interest" description="Disordered" evidence="1">
    <location>
        <begin position="654"/>
        <end position="692"/>
    </location>
</feature>
<dbReference type="Proteomes" id="UP001055580">
    <property type="component" value="Chromosome"/>
</dbReference>
<dbReference type="InterPro" id="IPR036086">
    <property type="entry name" value="ParB/Sulfiredoxin_sf"/>
</dbReference>
<dbReference type="SMART" id="SM00470">
    <property type="entry name" value="ParB"/>
    <property type="match status" value="1"/>
</dbReference>
<protein>
    <submittedName>
        <fullName evidence="3">ParB/RepB/Spo0J family partition protein</fullName>
    </submittedName>
</protein>
<keyword evidence="4" id="KW-1185">Reference proteome</keyword>
<organism evidence="3 4">
    <name type="scientific">Sphingomonas donggukensis</name>
    <dbReference type="NCBI Taxonomy" id="2949093"/>
    <lineage>
        <taxon>Bacteria</taxon>
        <taxon>Pseudomonadati</taxon>
        <taxon>Pseudomonadota</taxon>
        <taxon>Alphaproteobacteria</taxon>
        <taxon>Sphingomonadales</taxon>
        <taxon>Sphingomonadaceae</taxon>
        <taxon>Sphingomonas</taxon>
    </lineage>
</organism>
<dbReference type="InterPro" id="IPR003115">
    <property type="entry name" value="ParB_N"/>
</dbReference>